<keyword evidence="9 14" id="KW-0547">Nucleotide-binding</keyword>
<evidence type="ECO:0000256" key="14">
    <source>
        <dbReference type="HAMAP-Rule" id="MF_00215"/>
    </source>
</evidence>
<comment type="caution">
    <text evidence="17">The sequence shown here is derived from an EMBL/GenBank/DDBJ whole genome shotgun (WGS) entry which is preliminary data.</text>
</comment>
<comment type="similarity">
    <text evidence="4 14 15">Belongs to the prokaryotic pantothenate kinase family.</text>
</comment>
<gene>
    <name evidence="14 17" type="primary">coaA</name>
    <name evidence="17" type="ORF">O0554_02045</name>
</gene>
<name>A0AAP3DCF7_BRELA</name>
<reference evidence="17" key="1">
    <citation type="submission" date="2022-09" db="EMBL/GenBank/DDBJ databases">
        <title>Genome analysis and characterization of larvicidal activity of Brevibacillus strains.</title>
        <authorList>
            <person name="Patrusheva E.V."/>
            <person name="Izotova A.O."/>
            <person name="Toshchakov S.V."/>
            <person name="Sineoky S.P."/>
        </authorList>
    </citation>
    <scope>NUCLEOTIDE SEQUENCE</scope>
    <source>
        <strain evidence="17">VKPM_B-13247</strain>
    </source>
</reference>
<evidence type="ECO:0000256" key="15">
    <source>
        <dbReference type="RuleBase" id="RU003530"/>
    </source>
</evidence>
<evidence type="ECO:0000256" key="13">
    <source>
        <dbReference type="ARBA" id="ARBA00032866"/>
    </source>
</evidence>
<dbReference type="Gene3D" id="3.40.50.300">
    <property type="entry name" value="P-loop containing nucleotide triphosphate hydrolases"/>
    <property type="match status" value="1"/>
</dbReference>
<evidence type="ECO:0000256" key="1">
    <source>
        <dbReference type="ARBA" id="ARBA00001206"/>
    </source>
</evidence>
<dbReference type="GO" id="GO:0005524">
    <property type="term" value="F:ATP binding"/>
    <property type="evidence" value="ECO:0007669"/>
    <property type="project" value="UniProtKB-UniRule"/>
</dbReference>
<dbReference type="GO" id="GO:0015937">
    <property type="term" value="P:coenzyme A biosynthetic process"/>
    <property type="evidence" value="ECO:0007669"/>
    <property type="project" value="UniProtKB-UniRule"/>
</dbReference>
<evidence type="ECO:0000256" key="3">
    <source>
        <dbReference type="ARBA" id="ARBA00005225"/>
    </source>
</evidence>
<evidence type="ECO:0000313" key="17">
    <source>
        <dbReference type="EMBL" id="MCZ0805703.1"/>
    </source>
</evidence>
<evidence type="ECO:0000256" key="8">
    <source>
        <dbReference type="ARBA" id="ARBA00022679"/>
    </source>
</evidence>
<evidence type="ECO:0000313" key="18">
    <source>
        <dbReference type="Proteomes" id="UP001077662"/>
    </source>
</evidence>
<dbReference type="InterPro" id="IPR006083">
    <property type="entry name" value="PRK/URK"/>
</dbReference>
<comment type="subcellular location">
    <subcellularLocation>
        <location evidence="2 14 15">Cytoplasm</location>
    </subcellularLocation>
</comment>
<dbReference type="EMBL" id="JAPTNE010000003">
    <property type="protein sequence ID" value="MCZ0805703.1"/>
    <property type="molecule type" value="Genomic_DNA"/>
</dbReference>
<evidence type="ECO:0000256" key="6">
    <source>
        <dbReference type="ARBA" id="ARBA00015080"/>
    </source>
</evidence>
<feature type="domain" description="Phosphoribulokinase/uridine kinase" evidence="16">
    <location>
        <begin position="91"/>
        <end position="236"/>
    </location>
</feature>
<evidence type="ECO:0000256" key="10">
    <source>
        <dbReference type="ARBA" id="ARBA00022777"/>
    </source>
</evidence>
<evidence type="ECO:0000256" key="9">
    <source>
        <dbReference type="ARBA" id="ARBA00022741"/>
    </source>
</evidence>
<evidence type="ECO:0000259" key="16">
    <source>
        <dbReference type="Pfam" id="PF00485"/>
    </source>
</evidence>
<dbReference type="FunFam" id="3.40.50.300:FF:000242">
    <property type="entry name" value="Pantothenate kinase"/>
    <property type="match status" value="1"/>
</dbReference>
<keyword evidence="8 14" id="KW-0808">Transferase</keyword>
<feature type="binding site" evidence="14">
    <location>
        <begin position="96"/>
        <end position="103"/>
    </location>
    <ligand>
        <name>ATP</name>
        <dbReference type="ChEBI" id="CHEBI:30616"/>
    </ligand>
</feature>
<proteinExistence type="inferred from homology"/>
<evidence type="ECO:0000256" key="7">
    <source>
        <dbReference type="ARBA" id="ARBA00022490"/>
    </source>
</evidence>
<keyword evidence="7 14" id="KW-0963">Cytoplasm</keyword>
<evidence type="ECO:0000256" key="4">
    <source>
        <dbReference type="ARBA" id="ARBA00006087"/>
    </source>
</evidence>
<comment type="pathway">
    <text evidence="3 14 15">Cofactor biosynthesis; coenzyme A biosynthesis; CoA from (R)-pantothenate: step 1/5.</text>
</comment>
<dbReference type="EC" id="2.7.1.33" evidence="5 14"/>
<organism evidence="17 18">
    <name type="scientific">Brevibacillus laterosporus</name>
    <name type="common">Bacillus laterosporus</name>
    <dbReference type="NCBI Taxonomy" id="1465"/>
    <lineage>
        <taxon>Bacteria</taxon>
        <taxon>Bacillati</taxon>
        <taxon>Bacillota</taxon>
        <taxon>Bacilli</taxon>
        <taxon>Bacillales</taxon>
        <taxon>Paenibacillaceae</taxon>
        <taxon>Brevibacillus</taxon>
    </lineage>
</organism>
<keyword evidence="11 14" id="KW-0067">ATP-binding</keyword>
<comment type="catalytic activity">
    <reaction evidence="1 14 15">
        <text>(R)-pantothenate + ATP = (R)-4'-phosphopantothenate + ADP + H(+)</text>
        <dbReference type="Rhea" id="RHEA:16373"/>
        <dbReference type="ChEBI" id="CHEBI:10986"/>
        <dbReference type="ChEBI" id="CHEBI:15378"/>
        <dbReference type="ChEBI" id="CHEBI:29032"/>
        <dbReference type="ChEBI" id="CHEBI:30616"/>
        <dbReference type="ChEBI" id="CHEBI:456216"/>
        <dbReference type="EC" id="2.7.1.33"/>
    </reaction>
</comment>
<dbReference type="GO" id="GO:0004594">
    <property type="term" value="F:pantothenate kinase activity"/>
    <property type="evidence" value="ECO:0007669"/>
    <property type="project" value="UniProtKB-UniRule"/>
</dbReference>
<keyword evidence="10 14" id="KW-0418">Kinase</keyword>
<dbReference type="AlphaFoldDB" id="A0AAP3DCF7"/>
<keyword evidence="12 14" id="KW-0173">Coenzyme A biosynthesis</keyword>
<evidence type="ECO:0000256" key="11">
    <source>
        <dbReference type="ARBA" id="ARBA00022840"/>
    </source>
</evidence>
<evidence type="ECO:0000256" key="12">
    <source>
        <dbReference type="ARBA" id="ARBA00022993"/>
    </source>
</evidence>
<accession>A0AAP3DCF7</accession>
<dbReference type="Pfam" id="PF00485">
    <property type="entry name" value="PRK"/>
    <property type="match status" value="1"/>
</dbReference>
<dbReference type="CDD" id="cd02025">
    <property type="entry name" value="PanK"/>
    <property type="match status" value="1"/>
</dbReference>
<evidence type="ECO:0000256" key="2">
    <source>
        <dbReference type="ARBA" id="ARBA00004496"/>
    </source>
</evidence>
<dbReference type="NCBIfam" id="TIGR00554">
    <property type="entry name" value="panK_bact"/>
    <property type="match status" value="1"/>
</dbReference>
<dbReference type="RefSeq" id="WP_258432757.1">
    <property type="nucleotide sequence ID" value="NZ_JANSGW010000003.1"/>
</dbReference>
<dbReference type="SUPFAM" id="SSF52540">
    <property type="entry name" value="P-loop containing nucleoside triphosphate hydrolases"/>
    <property type="match status" value="1"/>
</dbReference>
<dbReference type="Proteomes" id="UP001077662">
    <property type="component" value="Unassembled WGS sequence"/>
</dbReference>
<dbReference type="PANTHER" id="PTHR10285">
    <property type="entry name" value="URIDINE KINASE"/>
    <property type="match status" value="1"/>
</dbReference>
<protein>
    <recommendedName>
        <fullName evidence="6 14">Pantothenate kinase</fullName>
        <ecNumber evidence="5 14">2.7.1.33</ecNumber>
    </recommendedName>
    <alternativeName>
        <fullName evidence="13 14">Pantothenic acid kinase</fullName>
    </alternativeName>
</protein>
<dbReference type="HAMAP" id="MF_00215">
    <property type="entry name" value="Pantothen_kinase_1"/>
    <property type="match status" value="1"/>
</dbReference>
<dbReference type="InterPro" id="IPR004566">
    <property type="entry name" value="PanK"/>
</dbReference>
<sequence>MANYADRRIYSPYMIFSREEWRGLRNETPLSICEEDLADLEGLNEKLSLQEISEIYLPLSRLLNLYVAESQELYKAADTFLGNRSEKVPFIIGIAGSVAVGKSTTARVLLSLLKRWPNHPKVELVTTDGFLYPNEILEERGLMKRKGFPESYDTTRLINFLADVKSGVKEVSCPLYSHLTYNILRDQEQIVSQPDILIVEGLNVLQVGRIIDNESMPQVFVSDFFDFSIYVDAKEQDIREWYLNRFLLLRQTAFQKPASYFHRYAQLSDEEALDVANKIWREINAVNLHKNILPTRYRADLILTKGKQHAIEQVMLRKL</sequence>
<evidence type="ECO:0000256" key="5">
    <source>
        <dbReference type="ARBA" id="ARBA00012102"/>
    </source>
</evidence>
<dbReference type="InterPro" id="IPR027417">
    <property type="entry name" value="P-loop_NTPase"/>
</dbReference>
<dbReference type="PIRSF" id="PIRSF000545">
    <property type="entry name" value="Pantothenate_kin"/>
    <property type="match status" value="1"/>
</dbReference>
<dbReference type="GO" id="GO:0005737">
    <property type="term" value="C:cytoplasm"/>
    <property type="evidence" value="ECO:0007669"/>
    <property type="project" value="UniProtKB-SubCell"/>
</dbReference>